<gene>
    <name evidence="13" type="ORF">EV207_11062</name>
</gene>
<keyword evidence="4" id="KW-0285">Flavoprotein</keyword>
<keyword evidence="13" id="KW-0418">Kinase</keyword>
<dbReference type="Gene3D" id="3.40.50.620">
    <property type="entry name" value="HUPs"/>
    <property type="match status" value="1"/>
</dbReference>
<dbReference type="GO" id="GO:0003919">
    <property type="term" value="F:FMN adenylyltransferase activity"/>
    <property type="evidence" value="ECO:0007669"/>
    <property type="project" value="UniProtKB-EC"/>
</dbReference>
<dbReference type="GO" id="GO:0009398">
    <property type="term" value="P:FMN biosynthetic process"/>
    <property type="evidence" value="ECO:0007669"/>
    <property type="project" value="TreeGrafter"/>
</dbReference>
<evidence type="ECO:0000259" key="12">
    <source>
        <dbReference type="Pfam" id="PF06574"/>
    </source>
</evidence>
<evidence type="ECO:0000256" key="2">
    <source>
        <dbReference type="ARBA" id="ARBA00010214"/>
    </source>
</evidence>
<dbReference type="RefSeq" id="WP_132745802.1">
    <property type="nucleotide sequence ID" value="NZ_SLXK01000010.1"/>
</dbReference>
<keyword evidence="9" id="KW-0274">FAD</keyword>
<protein>
    <recommendedName>
        <fullName evidence="3">FAD synthase</fullName>
        <ecNumber evidence="3">2.7.7.2</ecNumber>
    </recommendedName>
</protein>
<dbReference type="AlphaFoldDB" id="A0A4R2P635"/>
<evidence type="ECO:0000313" key="14">
    <source>
        <dbReference type="Proteomes" id="UP000295416"/>
    </source>
</evidence>
<dbReference type="InterPro" id="IPR023468">
    <property type="entry name" value="Riboflavin_kinase"/>
</dbReference>
<dbReference type="PANTHER" id="PTHR22749:SF6">
    <property type="entry name" value="RIBOFLAVIN KINASE"/>
    <property type="match status" value="1"/>
</dbReference>
<comment type="pathway">
    <text evidence="1">Cofactor biosynthesis; FAD biosynthesis; FAD from FMN: step 1/1.</text>
</comment>
<evidence type="ECO:0000313" key="13">
    <source>
        <dbReference type="EMBL" id="TCP29441.1"/>
    </source>
</evidence>
<dbReference type="EMBL" id="SLXK01000010">
    <property type="protein sequence ID" value="TCP29441.1"/>
    <property type="molecule type" value="Genomic_DNA"/>
</dbReference>
<keyword evidence="14" id="KW-1185">Reference proteome</keyword>
<name>A0A4R2P635_9BACL</name>
<dbReference type="GO" id="GO:0008531">
    <property type="term" value="F:riboflavin kinase activity"/>
    <property type="evidence" value="ECO:0007669"/>
    <property type="project" value="TreeGrafter"/>
</dbReference>
<evidence type="ECO:0000256" key="8">
    <source>
        <dbReference type="ARBA" id="ARBA00022741"/>
    </source>
</evidence>
<dbReference type="CDD" id="cd02064">
    <property type="entry name" value="FAD_synthetase_N"/>
    <property type="match status" value="1"/>
</dbReference>
<dbReference type="SUPFAM" id="SSF52374">
    <property type="entry name" value="Nucleotidylyl transferase"/>
    <property type="match status" value="1"/>
</dbReference>
<evidence type="ECO:0000256" key="7">
    <source>
        <dbReference type="ARBA" id="ARBA00022695"/>
    </source>
</evidence>
<keyword evidence="7 13" id="KW-0548">Nucleotidyltransferase</keyword>
<keyword evidence="8" id="KW-0547">Nucleotide-binding</keyword>
<reference evidence="13 14" key="1">
    <citation type="submission" date="2019-03" db="EMBL/GenBank/DDBJ databases">
        <title>Genomic Encyclopedia of Type Strains, Phase IV (KMG-IV): sequencing the most valuable type-strain genomes for metagenomic binning, comparative biology and taxonomic classification.</title>
        <authorList>
            <person name="Goeker M."/>
        </authorList>
    </citation>
    <scope>NUCLEOTIDE SEQUENCE [LARGE SCALE GENOMIC DNA]</scope>
    <source>
        <strain evidence="13 14">DSM 19377</strain>
    </source>
</reference>
<comment type="caution">
    <text evidence="13">The sequence shown here is derived from an EMBL/GenBank/DDBJ whole genome shotgun (WGS) entry which is preliminary data.</text>
</comment>
<comment type="catalytic activity">
    <reaction evidence="11">
        <text>FMN + ATP + H(+) = FAD + diphosphate</text>
        <dbReference type="Rhea" id="RHEA:17237"/>
        <dbReference type="ChEBI" id="CHEBI:15378"/>
        <dbReference type="ChEBI" id="CHEBI:30616"/>
        <dbReference type="ChEBI" id="CHEBI:33019"/>
        <dbReference type="ChEBI" id="CHEBI:57692"/>
        <dbReference type="ChEBI" id="CHEBI:58210"/>
        <dbReference type="EC" id="2.7.7.2"/>
    </reaction>
</comment>
<comment type="similarity">
    <text evidence="2">Belongs to the RibF family.</text>
</comment>
<keyword evidence="6 13" id="KW-0808">Transferase</keyword>
<keyword evidence="5" id="KW-0288">FMN</keyword>
<sequence length="176" mass="19785">MQVHSVESLSLPSSILTIGALDGVHLGHQSLIHHAKRRANEFGVPLVVYTFDPPPKVYFQHSILLSPLPEKIRRLRLLGADHVVIAPFDTNFATIGTHAFLDELSHLNPLEIWEGSDFRFGSNRDGDLNTLRKHFEVHVLDPIRCQSGKIISSSRIRSCLMQGEKKQAEQLLGWPI</sequence>
<dbReference type="Proteomes" id="UP000295416">
    <property type="component" value="Unassembled WGS sequence"/>
</dbReference>
<dbReference type="GO" id="GO:0009231">
    <property type="term" value="P:riboflavin biosynthetic process"/>
    <property type="evidence" value="ECO:0007669"/>
    <property type="project" value="InterPro"/>
</dbReference>
<evidence type="ECO:0000256" key="11">
    <source>
        <dbReference type="ARBA" id="ARBA00049494"/>
    </source>
</evidence>
<dbReference type="GO" id="GO:0006747">
    <property type="term" value="P:FAD biosynthetic process"/>
    <property type="evidence" value="ECO:0007669"/>
    <property type="project" value="UniProtKB-UniPathway"/>
</dbReference>
<evidence type="ECO:0000256" key="10">
    <source>
        <dbReference type="ARBA" id="ARBA00022840"/>
    </source>
</evidence>
<evidence type="ECO:0000256" key="4">
    <source>
        <dbReference type="ARBA" id="ARBA00022630"/>
    </source>
</evidence>
<dbReference type="InterPro" id="IPR015864">
    <property type="entry name" value="FAD_synthase"/>
</dbReference>
<evidence type="ECO:0000256" key="5">
    <source>
        <dbReference type="ARBA" id="ARBA00022643"/>
    </source>
</evidence>
<feature type="domain" description="FAD synthetase" evidence="12">
    <location>
        <begin position="13"/>
        <end position="153"/>
    </location>
</feature>
<dbReference type="GO" id="GO:0005524">
    <property type="term" value="F:ATP binding"/>
    <property type="evidence" value="ECO:0007669"/>
    <property type="project" value="UniProtKB-KW"/>
</dbReference>
<dbReference type="OrthoDB" id="9803667at2"/>
<keyword evidence="10" id="KW-0067">ATP-binding</keyword>
<dbReference type="UniPathway" id="UPA00277">
    <property type="reaction ID" value="UER00407"/>
</dbReference>
<evidence type="ECO:0000256" key="3">
    <source>
        <dbReference type="ARBA" id="ARBA00012393"/>
    </source>
</evidence>
<proteinExistence type="inferred from homology"/>
<evidence type="ECO:0000256" key="1">
    <source>
        <dbReference type="ARBA" id="ARBA00004726"/>
    </source>
</evidence>
<evidence type="ECO:0000256" key="6">
    <source>
        <dbReference type="ARBA" id="ARBA00022679"/>
    </source>
</evidence>
<organism evidence="13 14">
    <name type="scientific">Scopulibacillus darangshiensis</name>
    <dbReference type="NCBI Taxonomy" id="442528"/>
    <lineage>
        <taxon>Bacteria</taxon>
        <taxon>Bacillati</taxon>
        <taxon>Bacillota</taxon>
        <taxon>Bacilli</taxon>
        <taxon>Bacillales</taxon>
        <taxon>Sporolactobacillaceae</taxon>
        <taxon>Scopulibacillus</taxon>
    </lineage>
</organism>
<dbReference type="PANTHER" id="PTHR22749">
    <property type="entry name" value="RIBOFLAVIN KINASE/FMN ADENYLYLTRANSFERASE"/>
    <property type="match status" value="1"/>
</dbReference>
<dbReference type="Pfam" id="PF06574">
    <property type="entry name" value="FAD_syn"/>
    <property type="match status" value="1"/>
</dbReference>
<dbReference type="InterPro" id="IPR014729">
    <property type="entry name" value="Rossmann-like_a/b/a_fold"/>
</dbReference>
<dbReference type="EC" id="2.7.7.2" evidence="3"/>
<evidence type="ECO:0000256" key="9">
    <source>
        <dbReference type="ARBA" id="ARBA00022827"/>
    </source>
</evidence>
<accession>A0A4R2P635</accession>